<proteinExistence type="predicted"/>
<organism evidence="1">
    <name type="scientific">viral metagenome</name>
    <dbReference type="NCBI Taxonomy" id="1070528"/>
    <lineage>
        <taxon>unclassified sequences</taxon>
        <taxon>metagenomes</taxon>
        <taxon>organismal metagenomes</taxon>
    </lineage>
</organism>
<evidence type="ECO:0000313" key="1">
    <source>
        <dbReference type="EMBL" id="QHS77610.1"/>
    </source>
</evidence>
<protein>
    <submittedName>
        <fullName evidence="1">Uncharacterized protein</fullName>
    </submittedName>
</protein>
<dbReference type="EMBL" id="MN740593">
    <property type="protein sequence ID" value="QHS77610.1"/>
    <property type="molecule type" value="Genomic_DNA"/>
</dbReference>
<accession>A0A6C0ADR1</accession>
<dbReference type="AlphaFoldDB" id="A0A6C0ADR1"/>
<name>A0A6C0ADR1_9ZZZZ</name>
<reference evidence="1" key="1">
    <citation type="journal article" date="2020" name="Nature">
        <title>Giant virus diversity and host interactions through global metagenomics.</title>
        <authorList>
            <person name="Schulz F."/>
            <person name="Roux S."/>
            <person name="Paez-Espino D."/>
            <person name="Jungbluth S."/>
            <person name="Walsh D.A."/>
            <person name="Denef V.J."/>
            <person name="McMahon K.D."/>
            <person name="Konstantinidis K.T."/>
            <person name="Eloe-Fadrosh E.A."/>
            <person name="Kyrpides N.C."/>
            <person name="Woyke T."/>
        </authorList>
    </citation>
    <scope>NUCLEOTIDE SEQUENCE</scope>
    <source>
        <strain evidence="1">GVMAG-S-1021933-23</strain>
    </source>
</reference>
<sequence>MFLNVHYSESTGFLFTRENSETSLNLRENLEFIDYDCGYETSIVNENAKFVNIYISDYGLKINICKNYESFIKVCKNYWGSTTLQINKKFNYTDVSIGGDEYFRYFANVEVISID</sequence>